<name>A0ABD2NM04_9CUCU</name>
<feature type="non-terminal residue" evidence="2">
    <location>
        <position position="1"/>
    </location>
</feature>
<sequence>CNLWSETFNFHHWNENKKLYCLMKIMGMVVLTLVLNLWNTLYLIITVKNVK</sequence>
<keyword evidence="1" id="KW-0812">Transmembrane</keyword>
<feature type="transmembrane region" description="Helical" evidence="1">
    <location>
        <begin position="25"/>
        <end position="45"/>
    </location>
</feature>
<keyword evidence="3" id="KW-1185">Reference proteome</keyword>
<dbReference type="EMBL" id="JABFTP020000124">
    <property type="protein sequence ID" value="KAL3279669.1"/>
    <property type="molecule type" value="Genomic_DNA"/>
</dbReference>
<protein>
    <submittedName>
        <fullName evidence="2">Uncharacterized protein</fullName>
    </submittedName>
</protein>
<evidence type="ECO:0000256" key="1">
    <source>
        <dbReference type="SAM" id="Phobius"/>
    </source>
</evidence>
<proteinExistence type="predicted"/>
<evidence type="ECO:0000313" key="3">
    <source>
        <dbReference type="Proteomes" id="UP001516400"/>
    </source>
</evidence>
<gene>
    <name evidence="2" type="ORF">HHI36_017175</name>
</gene>
<reference evidence="2 3" key="1">
    <citation type="journal article" date="2021" name="BMC Biol.">
        <title>Horizontally acquired antibacterial genes associated with adaptive radiation of ladybird beetles.</title>
        <authorList>
            <person name="Li H.S."/>
            <person name="Tang X.F."/>
            <person name="Huang Y.H."/>
            <person name="Xu Z.Y."/>
            <person name="Chen M.L."/>
            <person name="Du X.Y."/>
            <person name="Qiu B.Y."/>
            <person name="Chen P.T."/>
            <person name="Zhang W."/>
            <person name="Slipinski A."/>
            <person name="Escalona H.E."/>
            <person name="Waterhouse R.M."/>
            <person name="Zwick A."/>
            <person name="Pang H."/>
        </authorList>
    </citation>
    <scope>NUCLEOTIDE SEQUENCE [LARGE SCALE GENOMIC DNA]</scope>
    <source>
        <strain evidence="2">SYSU2018</strain>
    </source>
</reference>
<keyword evidence="1" id="KW-0472">Membrane</keyword>
<dbReference type="Proteomes" id="UP001516400">
    <property type="component" value="Unassembled WGS sequence"/>
</dbReference>
<organism evidence="2 3">
    <name type="scientific">Cryptolaemus montrouzieri</name>
    <dbReference type="NCBI Taxonomy" id="559131"/>
    <lineage>
        <taxon>Eukaryota</taxon>
        <taxon>Metazoa</taxon>
        <taxon>Ecdysozoa</taxon>
        <taxon>Arthropoda</taxon>
        <taxon>Hexapoda</taxon>
        <taxon>Insecta</taxon>
        <taxon>Pterygota</taxon>
        <taxon>Neoptera</taxon>
        <taxon>Endopterygota</taxon>
        <taxon>Coleoptera</taxon>
        <taxon>Polyphaga</taxon>
        <taxon>Cucujiformia</taxon>
        <taxon>Coccinelloidea</taxon>
        <taxon>Coccinellidae</taxon>
        <taxon>Scymninae</taxon>
        <taxon>Scymnini</taxon>
        <taxon>Cryptolaemus</taxon>
    </lineage>
</organism>
<comment type="caution">
    <text evidence="2">The sequence shown here is derived from an EMBL/GenBank/DDBJ whole genome shotgun (WGS) entry which is preliminary data.</text>
</comment>
<accession>A0ABD2NM04</accession>
<evidence type="ECO:0000313" key="2">
    <source>
        <dbReference type="EMBL" id="KAL3279669.1"/>
    </source>
</evidence>
<dbReference type="AlphaFoldDB" id="A0ABD2NM04"/>
<keyword evidence="1" id="KW-1133">Transmembrane helix</keyword>